<dbReference type="Pfam" id="PF24626">
    <property type="entry name" value="SH3_Tf2-1"/>
    <property type="match status" value="1"/>
</dbReference>
<comment type="caution">
    <text evidence="2">The sequence shown here is derived from an EMBL/GenBank/DDBJ whole genome shotgun (WGS) entry which is preliminary data.</text>
</comment>
<feature type="non-terminal residue" evidence="2">
    <location>
        <position position="1"/>
    </location>
</feature>
<name>A0A8J4AXC2_9CHLO</name>
<sequence>SDRGSQFRSKFWEALCKLVGMCVNLSTAYHPQSDGQTERTNRTLGDMLHNFAGRTPLVWDTFLTAAEFALNNAVNRSTGQSPFFLNYGFHPALPVWRELEVNVPAAKTFAKSFLSRMTDAKSCLDAAQQRATDYYNKSKQDVVFSEGQMVLLSTKNLHSFAEGSRKLLPRWIGPYPVERMVGNAAVKLVLPADMNIHPTFHVSLIRPYRGTEPVANANDTPTAVEPGPETWIAGKQKEYDVERVLDYRTRRVGKHQRK</sequence>
<dbReference type="Gene3D" id="3.30.420.10">
    <property type="entry name" value="Ribonuclease H-like superfamily/Ribonuclease H"/>
    <property type="match status" value="1"/>
</dbReference>
<dbReference type="InterPro" id="IPR050951">
    <property type="entry name" value="Retrovirus_Pol_polyprotein"/>
</dbReference>
<dbReference type="GO" id="GO:0015074">
    <property type="term" value="P:DNA integration"/>
    <property type="evidence" value="ECO:0007669"/>
    <property type="project" value="InterPro"/>
</dbReference>
<dbReference type="AlphaFoldDB" id="A0A8J4AXC2"/>
<dbReference type="PROSITE" id="PS50994">
    <property type="entry name" value="INTEGRASE"/>
    <property type="match status" value="1"/>
</dbReference>
<dbReference type="GO" id="GO:0003676">
    <property type="term" value="F:nucleic acid binding"/>
    <property type="evidence" value="ECO:0007669"/>
    <property type="project" value="InterPro"/>
</dbReference>
<organism evidence="2 3">
    <name type="scientific">Volvox africanus</name>
    <dbReference type="NCBI Taxonomy" id="51714"/>
    <lineage>
        <taxon>Eukaryota</taxon>
        <taxon>Viridiplantae</taxon>
        <taxon>Chlorophyta</taxon>
        <taxon>core chlorophytes</taxon>
        <taxon>Chlorophyceae</taxon>
        <taxon>CS clade</taxon>
        <taxon>Chlamydomonadales</taxon>
        <taxon>Volvocaceae</taxon>
        <taxon>Volvox</taxon>
    </lineage>
</organism>
<dbReference type="InterPro" id="IPR056924">
    <property type="entry name" value="SH3_Tf2-1"/>
</dbReference>
<dbReference type="InterPro" id="IPR012337">
    <property type="entry name" value="RNaseH-like_sf"/>
</dbReference>
<reference evidence="2" key="1">
    <citation type="journal article" date="2021" name="Proc. Natl. Acad. Sci. U.S.A.">
        <title>Three genomes in the algal genus Volvox reveal the fate of a haploid sex-determining region after a transition to homothallism.</title>
        <authorList>
            <person name="Yamamoto K."/>
            <person name="Hamaji T."/>
            <person name="Kawai-Toyooka H."/>
            <person name="Matsuzaki R."/>
            <person name="Takahashi F."/>
            <person name="Nishimura Y."/>
            <person name="Kawachi M."/>
            <person name="Noguchi H."/>
            <person name="Minakuchi Y."/>
            <person name="Umen J.G."/>
            <person name="Toyoda A."/>
            <person name="Nozaki H."/>
        </authorList>
    </citation>
    <scope>NUCLEOTIDE SEQUENCE</scope>
    <source>
        <strain evidence="2">NIES-3780</strain>
    </source>
</reference>
<proteinExistence type="predicted"/>
<accession>A0A8J4AXC2</accession>
<dbReference type="SUPFAM" id="SSF53098">
    <property type="entry name" value="Ribonuclease H-like"/>
    <property type="match status" value="1"/>
</dbReference>
<dbReference type="InterPro" id="IPR001584">
    <property type="entry name" value="Integrase_cat-core"/>
</dbReference>
<dbReference type="EMBL" id="BNCO01000006">
    <property type="protein sequence ID" value="GIL49119.1"/>
    <property type="molecule type" value="Genomic_DNA"/>
</dbReference>
<keyword evidence="3" id="KW-1185">Reference proteome</keyword>
<dbReference type="InterPro" id="IPR036397">
    <property type="entry name" value="RNaseH_sf"/>
</dbReference>
<dbReference type="PANTHER" id="PTHR37984:SF5">
    <property type="entry name" value="PROTEIN NYNRIN-LIKE"/>
    <property type="match status" value="1"/>
</dbReference>
<feature type="domain" description="Integrase catalytic" evidence="1">
    <location>
        <begin position="1"/>
        <end position="90"/>
    </location>
</feature>
<dbReference type="PANTHER" id="PTHR37984">
    <property type="entry name" value="PROTEIN CBG26694"/>
    <property type="match status" value="1"/>
</dbReference>
<gene>
    <name evidence="2" type="ORF">Vafri_5596</name>
</gene>
<feature type="non-terminal residue" evidence="2">
    <location>
        <position position="258"/>
    </location>
</feature>
<dbReference type="Proteomes" id="UP000747399">
    <property type="component" value="Unassembled WGS sequence"/>
</dbReference>
<evidence type="ECO:0000259" key="1">
    <source>
        <dbReference type="PROSITE" id="PS50994"/>
    </source>
</evidence>
<evidence type="ECO:0000313" key="2">
    <source>
        <dbReference type="EMBL" id="GIL49119.1"/>
    </source>
</evidence>
<evidence type="ECO:0000313" key="3">
    <source>
        <dbReference type="Proteomes" id="UP000747399"/>
    </source>
</evidence>
<protein>
    <recommendedName>
        <fullName evidence="1">Integrase catalytic domain-containing protein</fullName>
    </recommendedName>
</protein>